<feature type="domain" description="HTH tetR-type" evidence="3">
    <location>
        <begin position="20"/>
        <end position="80"/>
    </location>
</feature>
<evidence type="ECO:0000259" key="3">
    <source>
        <dbReference type="PROSITE" id="PS50977"/>
    </source>
</evidence>
<evidence type="ECO:0000313" key="5">
    <source>
        <dbReference type="Proteomes" id="UP000652427"/>
    </source>
</evidence>
<sequence>MERHPQKPDKPLKKMRYHHGDLRNAIIDSVARLIEEKRSLAFQLKEVAKLVGTSQPAIYRHFENKDALLVETAVRGYQLQRELREHAIKTTGGTPLADILAILEAYTLFSITRSGYFLLIKNLETNEILASSTYLEERSRSIKRITDLLQDCIENGLLAETDLEIAHTVLQSSAYGLAHLYITGQVELITRPDVDNSILSTRIFTLSLGSLLSEKGKAEFAKIIKNRNPMDFAKLADGKILSDIEDEVRLR</sequence>
<proteinExistence type="predicted"/>
<dbReference type="PRINTS" id="PR00455">
    <property type="entry name" value="HTHTETR"/>
</dbReference>
<reference evidence="4 5" key="1">
    <citation type="submission" date="2020-06" db="EMBL/GenBank/DDBJ databases">
        <authorList>
            <person name="Kim S.-J."/>
            <person name="Park S.-J."/>
        </authorList>
    </citation>
    <scope>NUCLEOTIDE SEQUENCE [LARGE SCALE GENOMIC DNA]</scope>
    <source>
        <strain evidence="4 5">SW-151</strain>
    </source>
</reference>
<evidence type="ECO:0000256" key="2">
    <source>
        <dbReference type="PROSITE-ProRule" id="PRU00335"/>
    </source>
</evidence>
<dbReference type="InterPro" id="IPR050109">
    <property type="entry name" value="HTH-type_TetR-like_transc_reg"/>
</dbReference>
<comment type="caution">
    <text evidence="4">The sequence shown here is derived from an EMBL/GenBank/DDBJ whole genome shotgun (WGS) entry which is preliminary data.</text>
</comment>
<dbReference type="Proteomes" id="UP000652427">
    <property type="component" value="Unassembled WGS sequence"/>
</dbReference>
<dbReference type="InterPro" id="IPR036271">
    <property type="entry name" value="Tet_transcr_reg_TetR-rel_C_sf"/>
</dbReference>
<dbReference type="PANTHER" id="PTHR30055:SF220">
    <property type="entry name" value="TETR-FAMILY REGULATORY PROTEIN"/>
    <property type="match status" value="1"/>
</dbReference>
<keyword evidence="1 2" id="KW-0238">DNA-binding</keyword>
<feature type="DNA-binding region" description="H-T-H motif" evidence="2">
    <location>
        <begin position="43"/>
        <end position="62"/>
    </location>
</feature>
<dbReference type="SUPFAM" id="SSF48498">
    <property type="entry name" value="Tetracyclin repressor-like, C-terminal domain"/>
    <property type="match status" value="1"/>
</dbReference>
<dbReference type="Gene3D" id="1.10.357.10">
    <property type="entry name" value="Tetracycline Repressor, domain 2"/>
    <property type="match status" value="1"/>
</dbReference>
<evidence type="ECO:0000256" key="1">
    <source>
        <dbReference type="ARBA" id="ARBA00023125"/>
    </source>
</evidence>
<dbReference type="SUPFAM" id="SSF46689">
    <property type="entry name" value="Homeodomain-like"/>
    <property type="match status" value="1"/>
</dbReference>
<accession>A0ABX2N377</accession>
<keyword evidence="5" id="KW-1185">Reference proteome</keyword>
<dbReference type="PROSITE" id="PS50977">
    <property type="entry name" value="HTH_TETR_2"/>
    <property type="match status" value="1"/>
</dbReference>
<dbReference type="Pfam" id="PF00440">
    <property type="entry name" value="TetR_N"/>
    <property type="match status" value="1"/>
</dbReference>
<name>A0ABX2N377_9SPHN</name>
<organism evidence="4 5">
    <name type="scientific">Parasphingorhabdus flavimaris</name>
    <dbReference type="NCBI Taxonomy" id="266812"/>
    <lineage>
        <taxon>Bacteria</taxon>
        <taxon>Pseudomonadati</taxon>
        <taxon>Pseudomonadota</taxon>
        <taxon>Alphaproteobacteria</taxon>
        <taxon>Sphingomonadales</taxon>
        <taxon>Sphingomonadaceae</taxon>
        <taxon>Parasphingorhabdus</taxon>
    </lineage>
</organism>
<protein>
    <submittedName>
        <fullName evidence="4">TetR/AcrR family transcriptional regulator</fullName>
    </submittedName>
</protein>
<dbReference type="InterPro" id="IPR009057">
    <property type="entry name" value="Homeodomain-like_sf"/>
</dbReference>
<evidence type="ECO:0000313" key="4">
    <source>
        <dbReference type="EMBL" id="NVD28143.1"/>
    </source>
</evidence>
<dbReference type="EMBL" id="JABWMH010000003">
    <property type="protein sequence ID" value="NVD28143.1"/>
    <property type="molecule type" value="Genomic_DNA"/>
</dbReference>
<dbReference type="PANTHER" id="PTHR30055">
    <property type="entry name" value="HTH-TYPE TRANSCRIPTIONAL REGULATOR RUTR"/>
    <property type="match status" value="1"/>
</dbReference>
<dbReference type="RefSeq" id="WP_176279678.1">
    <property type="nucleotide sequence ID" value="NZ_JABWMH010000003.1"/>
</dbReference>
<gene>
    <name evidence="4" type="ORF">HUO14_09525</name>
</gene>
<dbReference type="InterPro" id="IPR001647">
    <property type="entry name" value="HTH_TetR"/>
</dbReference>